<dbReference type="GO" id="GO:0005634">
    <property type="term" value="C:nucleus"/>
    <property type="evidence" value="ECO:0007669"/>
    <property type="project" value="UniProtKB-SubCell"/>
</dbReference>
<feature type="compositionally biased region" description="Basic and acidic residues" evidence="3">
    <location>
        <begin position="304"/>
        <end position="320"/>
    </location>
</feature>
<keyword evidence="2" id="KW-0539">Nucleus</keyword>
<accession>A0A5D3B0X4</accession>
<gene>
    <name evidence="5" type="ORF">B9479_003179</name>
</gene>
<dbReference type="AlphaFoldDB" id="A0A5D3B0X4"/>
<name>A0A5D3B0X4_9TREE</name>
<evidence type="ECO:0000256" key="2">
    <source>
        <dbReference type="ARBA" id="ARBA00023242"/>
    </source>
</evidence>
<organism evidence="5 6">
    <name type="scientific">Cryptococcus floricola</name>
    <dbReference type="NCBI Taxonomy" id="2591691"/>
    <lineage>
        <taxon>Eukaryota</taxon>
        <taxon>Fungi</taxon>
        <taxon>Dikarya</taxon>
        <taxon>Basidiomycota</taxon>
        <taxon>Agaricomycotina</taxon>
        <taxon>Tremellomycetes</taxon>
        <taxon>Tremellales</taxon>
        <taxon>Cryptococcaceae</taxon>
        <taxon>Cryptococcus</taxon>
    </lineage>
</organism>
<feature type="region of interest" description="Disordered" evidence="3">
    <location>
        <begin position="1012"/>
        <end position="1076"/>
    </location>
</feature>
<feature type="compositionally biased region" description="Polar residues" evidence="3">
    <location>
        <begin position="850"/>
        <end position="880"/>
    </location>
</feature>
<feature type="region of interest" description="Disordered" evidence="3">
    <location>
        <begin position="290"/>
        <end position="362"/>
    </location>
</feature>
<comment type="subcellular location">
    <subcellularLocation>
        <location evidence="1">Nucleus</location>
    </subcellularLocation>
</comment>
<feature type="region of interest" description="Disordered" evidence="3">
    <location>
        <begin position="942"/>
        <end position="998"/>
    </location>
</feature>
<feature type="compositionally biased region" description="Polar residues" evidence="3">
    <location>
        <begin position="896"/>
        <end position="907"/>
    </location>
</feature>
<sequence>MDRRPHHSPLTGAPPPGTSSRQQPFEGLLTLEQGFYPIQRHQVHPEDAPPWTSQQPVPILRSESELYPQQDIYSTGAYQELPYASSEIPQQPSSSSRNDRDRMEGGQGEQQQQRVGRKRGRVPTSCTECRARKQRPCLQCSKRQVDPSICRYEIDPRTTASREAVQEGTGPSGSERRKVKRRKSEAPRRDDVEALAHGMWNAPLAFSGGRFDDERRRAGDDGLARYQMTERHPRPPNLDTMLNDLSAYRMVGSGIRRPWDDWRSGMQQGGPLNMDLYGVQSAYSGSNIHNNLPPIIPPSPVLRPRSEADVRGDTDSEGYRRTKRNSAPKSSSSEGDASPVARRVRDLSPPGPQKEDSTARSAFKRNGFFVSDAAKMILKGPTTAGKEARPQSDFDKAQSWSPENIKSRCLGKLPAKERCDELVQRYFDRFNRQVLTLVHQEDFRVLYDLVWYPPSHDDPPAKTIDTPFLSLLLIIVAFGCVPLPRAQNPVVTTDEGEPLILPPLRFDGQKAAADRHSSQIFMADGDMVLARRLYHASYQVFHLEASQGTLDTLRAGTLLIKFASLVGYRLEACSLVGYITASGGKHHQDHESSRGDIEAQNLGSMAAMALNIPAVIQESECTIQDPTLDLGDDESSPDFRSREDRNQDSMAHLYSSLYRLVSRLRAENRTVEEAEEALSRFRQSLPKGYFVCSDQEIIDQPTRIFVSTSFHYVRTTLHRSSLLLSVDPAGGISEEELELRLRSRQACLESAVEEIRLRLKLGYSNDLHMMTSGAGINTASIIAVALYQNVRHPFMSSSEVLGTLRTYLKYESRRSFLSEVNRDQLEVVFDLAESVTQAMREMSTREASDNDTGTTGSRRGNTQSTDTLPSQRSFQATQTDMRPRHEHLSQPRLNLPSHSSQLPITGASSSSDLSMLINPMESAIHQSPLSYAPSQHYRHDLSGVSGSSMIRSPAPAWASQQVMSGSSSSSTPVFPRDGSRGSNRGSNTPYLRATVGNTDLHQVYQQRDLYPYAPTAPWEPSPTATSGGPGYTGSPWAGRDSPVDTLDRNRGREIWREGSGKGKERKSTSSSRERRE</sequence>
<dbReference type="Proteomes" id="UP000322245">
    <property type="component" value="Unassembled WGS sequence"/>
</dbReference>
<feature type="region of interest" description="Disordered" evidence="3">
    <location>
        <begin position="841"/>
        <end position="907"/>
    </location>
</feature>
<reference evidence="5 6" key="1">
    <citation type="submission" date="2017-05" db="EMBL/GenBank/DDBJ databases">
        <title>The Genome Sequence of Tsuchiyaea wingfieldii DSM 27421.</title>
        <authorList>
            <person name="Cuomo C."/>
            <person name="Passer A."/>
            <person name="Billmyre B."/>
            <person name="Heitman J."/>
        </authorList>
    </citation>
    <scope>NUCLEOTIDE SEQUENCE [LARGE SCALE GENOMIC DNA]</scope>
    <source>
        <strain evidence="5 6">DSM 27421</strain>
    </source>
</reference>
<dbReference type="InterPro" id="IPR001138">
    <property type="entry name" value="Zn2Cys6_DnaBD"/>
</dbReference>
<protein>
    <recommendedName>
        <fullName evidence="4">Zn(2)-C6 fungal-type domain-containing protein</fullName>
    </recommendedName>
</protein>
<dbReference type="SMART" id="SM00066">
    <property type="entry name" value="GAL4"/>
    <property type="match status" value="1"/>
</dbReference>
<proteinExistence type="predicted"/>
<dbReference type="PANTHER" id="PTHR31001:SF87">
    <property type="entry name" value="COL-21"/>
    <property type="match status" value="1"/>
</dbReference>
<feature type="compositionally biased region" description="Basic and acidic residues" evidence="3">
    <location>
        <begin position="1041"/>
        <end position="1076"/>
    </location>
</feature>
<feature type="domain" description="Zn(2)-C6 fungal-type" evidence="4">
    <location>
        <begin position="120"/>
        <end position="161"/>
    </location>
</feature>
<evidence type="ECO:0000256" key="3">
    <source>
        <dbReference type="SAM" id="MobiDB-lite"/>
    </source>
</evidence>
<dbReference type="InterPro" id="IPR050613">
    <property type="entry name" value="Sec_Metabolite_Reg"/>
</dbReference>
<evidence type="ECO:0000259" key="4">
    <source>
        <dbReference type="SMART" id="SM00066"/>
    </source>
</evidence>
<feature type="compositionally biased region" description="Basic and acidic residues" evidence="3">
    <location>
        <begin position="184"/>
        <end position="194"/>
    </location>
</feature>
<feature type="region of interest" description="Disordered" evidence="3">
    <location>
        <begin position="159"/>
        <end position="194"/>
    </location>
</feature>
<feature type="compositionally biased region" description="Low complexity" evidence="3">
    <location>
        <begin position="85"/>
        <end position="96"/>
    </location>
</feature>
<dbReference type="GO" id="GO:0008270">
    <property type="term" value="F:zinc ion binding"/>
    <property type="evidence" value="ECO:0007669"/>
    <property type="project" value="InterPro"/>
</dbReference>
<evidence type="ECO:0000313" key="5">
    <source>
        <dbReference type="EMBL" id="TYJ56069.1"/>
    </source>
</evidence>
<dbReference type="CDD" id="cd00067">
    <property type="entry name" value="GAL4"/>
    <property type="match status" value="1"/>
</dbReference>
<comment type="caution">
    <text evidence="5">The sequence shown here is derived from an EMBL/GenBank/DDBJ whole genome shotgun (WGS) entry which is preliminary data.</text>
</comment>
<dbReference type="CDD" id="cd12148">
    <property type="entry name" value="fungal_TF_MHR"/>
    <property type="match status" value="1"/>
</dbReference>
<keyword evidence="6" id="KW-1185">Reference proteome</keyword>
<dbReference type="EMBL" id="NIDF01000029">
    <property type="protein sequence ID" value="TYJ56069.1"/>
    <property type="molecule type" value="Genomic_DNA"/>
</dbReference>
<dbReference type="PANTHER" id="PTHR31001">
    <property type="entry name" value="UNCHARACTERIZED TRANSCRIPTIONAL REGULATORY PROTEIN"/>
    <property type="match status" value="1"/>
</dbReference>
<evidence type="ECO:0000256" key="1">
    <source>
        <dbReference type="ARBA" id="ARBA00004123"/>
    </source>
</evidence>
<evidence type="ECO:0000313" key="6">
    <source>
        <dbReference type="Proteomes" id="UP000322245"/>
    </source>
</evidence>
<feature type="region of interest" description="Disordered" evidence="3">
    <location>
        <begin position="625"/>
        <end position="645"/>
    </location>
</feature>
<feature type="region of interest" description="Disordered" evidence="3">
    <location>
        <begin position="1"/>
        <end position="128"/>
    </location>
</feature>
<dbReference type="GO" id="GO:0000981">
    <property type="term" value="F:DNA-binding transcription factor activity, RNA polymerase II-specific"/>
    <property type="evidence" value="ECO:0007669"/>
    <property type="project" value="InterPro"/>
</dbReference>
<feature type="compositionally biased region" description="Polar residues" evidence="3">
    <location>
        <begin position="980"/>
        <end position="998"/>
    </location>
</feature>